<keyword evidence="4" id="KW-0509">mRNA transport</keyword>
<reference evidence="12 13" key="1">
    <citation type="journal article" date="2024" name="IMA Fungus">
        <title>IMA Genome - F19 : A genome assembly and annotation guide to empower mycologists, including annotated draft genome sequences of Ceratocystis pirilliformis, Diaporthe australafricana, Fusarium ophioides, Paecilomyces lecythidis, and Sporothrix stenoceras.</title>
        <authorList>
            <person name="Aylward J."/>
            <person name="Wilson A.M."/>
            <person name="Visagie C.M."/>
            <person name="Spraker J."/>
            <person name="Barnes I."/>
            <person name="Buitendag C."/>
            <person name="Ceriani C."/>
            <person name="Del Mar Angel L."/>
            <person name="du Plessis D."/>
            <person name="Fuchs T."/>
            <person name="Gasser K."/>
            <person name="Kramer D."/>
            <person name="Li W."/>
            <person name="Munsamy K."/>
            <person name="Piso A."/>
            <person name="Price J.L."/>
            <person name="Sonnekus B."/>
            <person name="Thomas C."/>
            <person name="van der Nest A."/>
            <person name="van Dijk A."/>
            <person name="van Heerden A."/>
            <person name="van Vuuren N."/>
            <person name="Yilmaz N."/>
            <person name="Duong T.A."/>
            <person name="van der Merwe N.A."/>
            <person name="Wingfield M.J."/>
            <person name="Wingfield B.D."/>
        </authorList>
    </citation>
    <scope>NUCLEOTIDE SEQUENCE [LARGE SCALE GENOMIC DNA]</scope>
    <source>
        <strain evidence="12 13">CMW 5346</strain>
    </source>
</reference>
<dbReference type="InterPro" id="IPR038506">
    <property type="entry name" value="GLE1-like_sf"/>
</dbReference>
<feature type="compositionally biased region" description="Pro residues" evidence="11">
    <location>
        <begin position="127"/>
        <end position="140"/>
    </location>
</feature>
<organism evidence="12 13">
    <name type="scientific">Sporothrix stenoceras</name>
    <dbReference type="NCBI Taxonomy" id="5173"/>
    <lineage>
        <taxon>Eukaryota</taxon>
        <taxon>Fungi</taxon>
        <taxon>Dikarya</taxon>
        <taxon>Ascomycota</taxon>
        <taxon>Pezizomycotina</taxon>
        <taxon>Sordariomycetes</taxon>
        <taxon>Sordariomycetidae</taxon>
        <taxon>Ophiostomatales</taxon>
        <taxon>Ophiostomataceae</taxon>
        <taxon>Sporothrix</taxon>
    </lineage>
</organism>
<evidence type="ECO:0000256" key="4">
    <source>
        <dbReference type="ARBA" id="ARBA00022816"/>
    </source>
</evidence>
<evidence type="ECO:0000256" key="11">
    <source>
        <dbReference type="SAM" id="MobiDB-lite"/>
    </source>
</evidence>
<keyword evidence="7" id="KW-0906">Nuclear pore complex</keyword>
<dbReference type="PANTHER" id="PTHR12960">
    <property type="entry name" value="GLE-1-RELATED"/>
    <property type="match status" value="1"/>
</dbReference>
<gene>
    <name evidence="12" type="ORF">Sste5346_004158</name>
</gene>
<feature type="region of interest" description="Disordered" evidence="11">
    <location>
        <begin position="1"/>
        <end position="20"/>
    </location>
</feature>
<dbReference type="EMBL" id="JAWCUI010000019">
    <property type="protein sequence ID" value="KAL1897422.1"/>
    <property type="molecule type" value="Genomic_DNA"/>
</dbReference>
<name>A0ABR3ZB02_9PEZI</name>
<feature type="compositionally biased region" description="Pro residues" evidence="11">
    <location>
        <begin position="156"/>
        <end position="165"/>
    </location>
</feature>
<evidence type="ECO:0000256" key="3">
    <source>
        <dbReference type="ARBA" id="ARBA00022448"/>
    </source>
</evidence>
<comment type="subcellular location">
    <subcellularLocation>
        <location evidence="1">Nucleus</location>
        <location evidence="1">Nuclear pore complex</location>
    </subcellularLocation>
</comment>
<feature type="compositionally biased region" description="Low complexity" evidence="11">
    <location>
        <begin position="176"/>
        <end position="188"/>
    </location>
</feature>
<feature type="compositionally biased region" description="Pro residues" evidence="11">
    <location>
        <begin position="216"/>
        <end position="227"/>
    </location>
</feature>
<dbReference type="Gene3D" id="1.25.40.510">
    <property type="entry name" value="GLE1-like"/>
    <property type="match status" value="1"/>
</dbReference>
<evidence type="ECO:0000256" key="10">
    <source>
        <dbReference type="ARBA" id="ARBA00029983"/>
    </source>
</evidence>
<evidence type="ECO:0000256" key="9">
    <source>
        <dbReference type="ARBA" id="ARBA00026227"/>
    </source>
</evidence>
<dbReference type="PANTHER" id="PTHR12960:SF0">
    <property type="entry name" value="MRNA EXPORT FACTOR GLE1"/>
    <property type="match status" value="1"/>
</dbReference>
<evidence type="ECO:0000313" key="13">
    <source>
        <dbReference type="Proteomes" id="UP001583186"/>
    </source>
</evidence>
<keyword evidence="5" id="KW-0653">Protein transport</keyword>
<keyword evidence="8" id="KW-0539">Nucleus</keyword>
<feature type="region of interest" description="Disordered" evidence="11">
    <location>
        <begin position="80"/>
        <end position="100"/>
    </location>
</feature>
<keyword evidence="13" id="KW-1185">Reference proteome</keyword>
<feature type="compositionally biased region" description="Low complexity" evidence="11">
    <location>
        <begin position="141"/>
        <end position="155"/>
    </location>
</feature>
<evidence type="ECO:0000256" key="5">
    <source>
        <dbReference type="ARBA" id="ARBA00022927"/>
    </source>
</evidence>
<feature type="region of interest" description="Disordered" evidence="11">
    <location>
        <begin position="127"/>
        <end position="190"/>
    </location>
</feature>
<evidence type="ECO:0000256" key="1">
    <source>
        <dbReference type="ARBA" id="ARBA00004567"/>
    </source>
</evidence>
<dbReference type="InterPro" id="IPR012476">
    <property type="entry name" value="GLE1"/>
</dbReference>
<dbReference type="Proteomes" id="UP001583186">
    <property type="component" value="Unassembled WGS sequence"/>
</dbReference>
<keyword evidence="3" id="KW-0813">Transport</keyword>
<proteinExistence type="inferred from homology"/>
<evidence type="ECO:0000313" key="12">
    <source>
        <dbReference type="EMBL" id="KAL1897422.1"/>
    </source>
</evidence>
<evidence type="ECO:0000256" key="6">
    <source>
        <dbReference type="ARBA" id="ARBA00023010"/>
    </source>
</evidence>
<comment type="similarity">
    <text evidence="2">Belongs to the GLE1 family.</text>
</comment>
<evidence type="ECO:0000256" key="2">
    <source>
        <dbReference type="ARBA" id="ARBA00011056"/>
    </source>
</evidence>
<sequence length="580" mass="63033">MANSSPPRPRTARVSPAPAWRHSVAYPMSDPPDISDFLLESRNSPEAHRRNFAEAQREHDRVLKAALHVFDLHQLAEAQREIEEEEKRRRQRVAEEAKRIEKERQAKIKQLEDEARLAAQKAAPIPKPVIAAPPAPPPPAAVTAATAAAAAQVSPSPIPSLPPPATAQEPAKKQEQPQPSVAQQPPSQTLANPFAQSQRSLLNGTAASSPFGVVSPKPPATQSPSPSPVTNGTSTAAVTAPAKAAPIQTAASAAAPAAAPTKHDRYIEVHKNLKQLRKFVVEQAKTNPALKSRMGDMRRDIRKSFGQLTSGGLRENKIPVARIITTLTAGLKEVPSEMMDPNQFVLEPRTQPVEGGVHNEPQLPSLYLYLLNILSKAAISQFIQESGADPRTAEAIGQTVSKVYSEAEFLWRGKPMIDMLIAKYRVVCPVLFGFRGNDKMQRGRAQVGWRKEGGQWIGEQDHIDRMTGLGAGFAAITLRDFSRAKRDSPWPPAVYWTALAQIVNTPPEEMSETQCYVLKAMIADNESKFLGFYGNAGVAALRCALVDYPARFPKASAASETLKVLAKTINVKTGLDLEGI</sequence>
<comment type="caution">
    <text evidence="12">The sequence shown here is derived from an EMBL/GenBank/DDBJ whole genome shotgun (WGS) entry which is preliminary data.</text>
</comment>
<dbReference type="Pfam" id="PF07817">
    <property type="entry name" value="GLE1"/>
    <property type="match status" value="1"/>
</dbReference>
<feature type="region of interest" description="Disordered" evidence="11">
    <location>
        <begin position="206"/>
        <end position="241"/>
    </location>
</feature>
<accession>A0ABR3ZB02</accession>
<evidence type="ECO:0000256" key="7">
    <source>
        <dbReference type="ARBA" id="ARBA00023132"/>
    </source>
</evidence>
<keyword evidence="6" id="KW-0811">Translocation</keyword>
<protein>
    <recommendedName>
        <fullName evidence="9">mRNA export factor GLE1</fullName>
    </recommendedName>
    <alternativeName>
        <fullName evidence="10">Nucleoporin GLE1</fullName>
    </alternativeName>
</protein>
<evidence type="ECO:0000256" key="8">
    <source>
        <dbReference type="ARBA" id="ARBA00023242"/>
    </source>
</evidence>